<dbReference type="Proteomes" id="UP001283361">
    <property type="component" value="Unassembled WGS sequence"/>
</dbReference>
<evidence type="ECO:0000256" key="1">
    <source>
        <dbReference type="SAM" id="MobiDB-lite"/>
    </source>
</evidence>
<feature type="compositionally biased region" description="Low complexity" evidence="1">
    <location>
        <begin position="92"/>
        <end position="109"/>
    </location>
</feature>
<name>A0AAE1CR98_9GAST</name>
<dbReference type="AlphaFoldDB" id="A0AAE1CR98"/>
<evidence type="ECO:0000313" key="2">
    <source>
        <dbReference type="EMBL" id="KAK3730483.1"/>
    </source>
</evidence>
<sequence>MDEQFFFYCSVGATFFERTESPGISVARWHSRGLTVPQKRRRRRRATDGATFFKRNASPGISVARWHSRGLTVPQKRRRRRRATDGPYARPSSSTTSITSGASSSMSLTPNISADL</sequence>
<reference evidence="2" key="1">
    <citation type="journal article" date="2023" name="G3 (Bethesda)">
        <title>A reference genome for the long-term kleptoplast-retaining sea slug Elysia crispata morphotype clarki.</title>
        <authorList>
            <person name="Eastman K.E."/>
            <person name="Pendleton A.L."/>
            <person name="Shaikh M.A."/>
            <person name="Suttiyut T."/>
            <person name="Ogas R."/>
            <person name="Tomko P."/>
            <person name="Gavelis G."/>
            <person name="Widhalm J.R."/>
            <person name="Wisecaver J.H."/>
        </authorList>
    </citation>
    <scope>NUCLEOTIDE SEQUENCE</scope>
    <source>
        <strain evidence="2">ECLA1</strain>
    </source>
</reference>
<gene>
    <name evidence="2" type="ORF">RRG08_030281</name>
</gene>
<protein>
    <submittedName>
        <fullName evidence="2">Uncharacterized protein</fullName>
    </submittedName>
</protein>
<comment type="caution">
    <text evidence="2">The sequence shown here is derived from an EMBL/GenBank/DDBJ whole genome shotgun (WGS) entry which is preliminary data.</text>
</comment>
<organism evidence="2 3">
    <name type="scientific">Elysia crispata</name>
    <name type="common">lettuce slug</name>
    <dbReference type="NCBI Taxonomy" id="231223"/>
    <lineage>
        <taxon>Eukaryota</taxon>
        <taxon>Metazoa</taxon>
        <taxon>Spiralia</taxon>
        <taxon>Lophotrochozoa</taxon>
        <taxon>Mollusca</taxon>
        <taxon>Gastropoda</taxon>
        <taxon>Heterobranchia</taxon>
        <taxon>Euthyneura</taxon>
        <taxon>Panpulmonata</taxon>
        <taxon>Sacoglossa</taxon>
        <taxon>Placobranchoidea</taxon>
        <taxon>Plakobranchidae</taxon>
        <taxon>Elysia</taxon>
    </lineage>
</organism>
<feature type="region of interest" description="Disordered" evidence="1">
    <location>
        <begin position="68"/>
        <end position="116"/>
    </location>
</feature>
<proteinExistence type="predicted"/>
<accession>A0AAE1CR98</accession>
<evidence type="ECO:0000313" key="3">
    <source>
        <dbReference type="Proteomes" id="UP001283361"/>
    </source>
</evidence>
<keyword evidence="3" id="KW-1185">Reference proteome</keyword>
<dbReference type="EMBL" id="JAWDGP010007076">
    <property type="protein sequence ID" value="KAK3730483.1"/>
    <property type="molecule type" value="Genomic_DNA"/>
</dbReference>